<organism evidence="1 2">
    <name type="scientific">Plasmodium knowlesi (strain H)</name>
    <dbReference type="NCBI Taxonomy" id="5851"/>
    <lineage>
        <taxon>Eukaryota</taxon>
        <taxon>Sar</taxon>
        <taxon>Alveolata</taxon>
        <taxon>Apicomplexa</taxon>
        <taxon>Aconoidasida</taxon>
        <taxon>Haemosporida</taxon>
        <taxon>Plasmodiidae</taxon>
        <taxon>Plasmodium</taxon>
        <taxon>Plasmodium (Plasmodium)</taxon>
    </lineage>
</organism>
<reference evidence="2" key="1">
    <citation type="submission" date="2016-05" db="EMBL/GenBank/DDBJ databases">
        <authorList>
            <person name="Sharaf Hazem."/>
        </authorList>
    </citation>
    <scope>NUCLEOTIDE SEQUENCE [LARGE SCALE GENOMIC DNA]</scope>
    <source>
        <strain evidence="2">H</strain>
    </source>
</reference>
<sequence length="68" mass="6920">MNVDNNAQSGGGTPSISDVLVNDDCTISQDKLKTAIQSAIQNGSGTASAELLTPKINTLSQDIIGCAI</sequence>
<accession>A0A1A7VRH4</accession>
<protein>
    <submittedName>
        <fullName evidence="1">Uncharacterized protein</fullName>
    </submittedName>
</protein>
<proteinExistence type="predicted"/>
<dbReference type="Proteomes" id="UP000182142">
    <property type="component" value="Unassembled WGS sequence"/>
</dbReference>
<name>A0A1A7VRH4_PLAKH</name>
<evidence type="ECO:0000313" key="1">
    <source>
        <dbReference type="EMBL" id="SBO24277.1"/>
    </source>
</evidence>
<dbReference type="EMBL" id="CWHR02000006">
    <property type="protein sequence ID" value="SBO24277.1"/>
    <property type="molecule type" value="Genomic_DNA"/>
</dbReference>
<evidence type="ECO:0000313" key="2">
    <source>
        <dbReference type="Proteomes" id="UP000182142"/>
    </source>
</evidence>
<dbReference type="AlphaFoldDB" id="A0A1A7VRH4"/>
<gene>
    <name evidence="1" type="ORF">PKNA1_H1_0712750</name>
</gene>